<dbReference type="PROSITE" id="PS00530">
    <property type="entry name" value="RNASE_T2_1"/>
    <property type="match status" value="1"/>
</dbReference>
<feature type="compositionally biased region" description="Pro residues" evidence="9">
    <location>
        <begin position="56"/>
        <end position="66"/>
    </location>
</feature>
<dbReference type="InterPro" id="IPR036430">
    <property type="entry name" value="RNase_T2-like_sf"/>
</dbReference>
<dbReference type="GO" id="GO:0003723">
    <property type="term" value="F:RNA binding"/>
    <property type="evidence" value="ECO:0007669"/>
    <property type="project" value="InterPro"/>
</dbReference>
<dbReference type="InterPro" id="IPR018188">
    <property type="entry name" value="RNase_T2_His_AS_1"/>
</dbReference>
<evidence type="ECO:0000256" key="10">
    <source>
        <dbReference type="SAM" id="SignalP"/>
    </source>
</evidence>
<dbReference type="Proteomes" id="UP000002051">
    <property type="component" value="Chromosome 6"/>
</dbReference>
<protein>
    <submittedName>
        <fullName evidence="12">Putative ribonuclease T(2)</fullName>
        <ecNumber evidence="12">3.1.27.1</ecNumber>
    </submittedName>
    <submittedName>
        <fullName evidence="11">Ribonuclease T2 family protein</fullName>
    </submittedName>
</protein>
<keyword evidence="4 12" id="KW-0378">Hydrolase</keyword>
<reference evidence="12" key="5">
    <citation type="journal article" date="2018" name="Nat. Plants">
        <title>Whole-genome landscape of Medicago truncatula symbiotic genes.</title>
        <authorList>
            <person name="Pecrix Y."/>
            <person name="Gamas P."/>
            <person name="Carrere S."/>
        </authorList>
    </citation>
    <scope>NUCLEOTIDE SEQUENCE</scope>
    <source>
        <tissue evidence="12">Leaves</tissue>
    </source>
</reference>
<keyword evidence="2" id="KW-0540">Nuclease</keyword>
<dbReference type="Gramene" id="rna36993">
    <property type="protein sequence ID" value="RHN52330.1"/>
    <property type="gene ID" value="gene36993"/>
</dbReference>
<organism evidence="11 14">
    <name type="scientific">Medicago truncatula</name>
    <name type="common">Barrel medic</name>
    <name type="synonym">Medicago tribuloides</name>
    <dbReference type="NCBI Taxonomy" id="3880"/>
    <lineage>
        <taxon>Eukaryota</taxon>
        <taxon>Viridiplantae</taxon>
        <taxon>Streptophyta</taxon>
        <taxon>Embryophyta</taxon>
        <taxon>Tracheophyta</taxon>
        <taxon>Spermatophyta</taxon>
        <taxon>Magnoliopsida</taxon>
        <taxon>eudicotyledons</taxon>
        <taxon>Gunneridae</taxon>
        <taxon>Pentapetalae</taxon>
        <taxon>rosids</taxon>
        <taxon>fabids</taxon>
        <taxon>Fabales</taxon>
        <taxon>Fabaceae</taxon>
        <taxon>Papilionoideae</taxon>
        <taxon>50 kb inversion clade</taxon>
        <taxon>NPAAA clade</taxon>
        <taxon>Hologalegina</taxon>
        <taxon>IRL clade</taxon>
        <taxon>Trifolieae</taxon>
        <taxon>Medicago</taxon>
    </lineage>
</organism>
<evidence type="ECO:0000256" key="9">
    <source>
        <dbReference type="SAM" id="MobiDB-lite"/>
    </source>
</evidence>
<keyword evidence="3" id="KW-0255">Endonuclease</keyword>
<feature type="chain" id="PRO_5014499458" evidence="10">
    <location>
        <begin position="22"/>
        <end position="269"/>
    </location>
</feature>
<sequence length="269" mass="30906">MKMNHLIICIFFAITIFLCNAAEDASIAKPFLPSPTQFLPSALEEPDVRKGRKKPPPPPRSPPPPPPLLEFNHFKLAETWPPTFCKINTCIDDYRPMKFIIHGLWPGDLTDCDPDKKMKPDYEKLSGIYPKLIEDWPNLHKVKNKFPVETNKELWFFEWYKHGTCSAQLFTFPEYMGMAIQLYGNKHNIVLILRNAGIKPGGKYSRDEISDAISKHIKFTPQIQCKKIGQISYLLEVRFCFTASKDPQYINCDGHGSLFGQECDAEVHF</sequence>
<evidence type="ECO:0000313" key="12">
    <source>
        <dbReference type="EMBL" id="RHN52330.1"/>
    </source>
</evidence>
<dbReference type="AlphaFoldDB" id="A0A072UAC6"/>
<feature type="active site" evidence="7">
    <location>
        <position position="158"/>
    </location>
</feature>
<feature type="signal peptide" evidence="10">
    <location>
        <begin position="1"/>
        <end position="21"/>
    </location>
</feature>
<reference evidence="11 14" key="2">
    <citation type="journal article" date="2014" name="BMC Genomics">
        <title>An improved genome release (version Mt4.0) for the model legume Medicago truncatula.</title>
        <authorList>
            <person name="Tang H."/>
            <person name="Krishnakumar V."/>
            <person name="Bidwell S."/>
            <person name="Rosen B."/>
            <person name="Chan A."/>
            <person name="Zhou S."/>
            <person name="Gentzbittel L."/>
            <person name="Childs K.L."/>
            <person name="Yandell M."/>
            <person name="Gundlach H."/>
            <person name="Mayer K.F."/>
            <person name="Schwartz D.C."/>
            <person name="Town C.D."/>
        </authorList>
    </citation>
    <scope>GENOME REANNOTATION</scope>
    <source>
        <strain evidence="11">A17</strain>
        <strain evidence="13 14">cv. Jemalong A17</strain>
    </source>
</reference>
<dbReference type="CDD" id="cd01061">
    <property type="entry name" value="RNase_T2_euk"/>
    <property type="match status" value="1"/>
</dbReference>
<feature type="active site" evidence="7">
    <location>
        <position position="162"/>
    </location>
</feature>
<evidence type="ECO:0000256" key="2">
    <source>
        <dbReference type="ARBA" id="ARBA00022722"/>
    </source>
</evidence>
<evidence type="ECO:0000313" key="13">
    <source>
        <dbReference type="EnsemblPlants" id="KEH26749"/>
    </source>
</evidence>
<feature type="region of interest" description="Disordered" evidence="9">
    <location>
        <begin position="38"/>
        <end position="66"/>
    </location>
</feature>
<keyword evidence="14" id="KW-1185">Reference proteome</keyword>
<dbReference type="EnsemblPlants" id="KEH26749">
    <property type="protein sequence ID" value="KEH26749"/>
    <property type="gene ID" value="MTR_6g071505"/>
</dbReference>
<dbReference type="Gene3D" id="3.90.730.10">
    <property type="entry name" value="Ribonuclease T2-like"/>
    <property type="match status" value="1"/>
</dbReference>
<evidence type="ECO:0000313" key="11">
    <source>
        <dbReference type="EMBL" id="KEH26749.1"/>
    </source>
</evidence>
<dbReference type="EC" id="3.1.27.1" evidence="12"/>
<dbReference type="GO" id="GO:0006401">
    <property type="term" value="P:RNA catabolic process"/>
    <property type="evidence" value="ECO:0000318"/>
    <property type="project" value="GO_Central"/>
</dbReference>
<keyword evidence="6" id="KW-0456">Lyase</keyword>
<evidence type="ECO:0000256" key="1">
    <source>
        <dbReference type="ARBA" id="ARBA00007469"/>
    </source>
</evidence>
<dbReference type="PANTHER" id="PTHR11240:SF75">
    <property type="entry name" value="RIBONUCLEASE 3"/>
    <property type="match status" value="1"/>
</dbReference>
<dbReference type="EMBL" id="PSQE01000006">
    <property type="protein sequence ID" value="RHN52330.1"/>
    <property type="molecule type" value="Genomic_DNA"/>
</dbReference>
<evidence type="ECO:0000256" key="7">
    <source>
        <dbReference type="PIRSR" id="PIRSR633697-1"/>
    </source>
</evidence>
<evidence type="ECO:0000313" key="14">
    <source>
        <dbReference type="Proteomes" id="UP000002051"/>
    </source>
</evidence>
<dbReference type="Pfam" id="PF00445">
    <property type="entry name" value="Ribonuclease_T2"/>
    <property type="match status" value="1"/>
</dbReference>
<reference evidence="15" key="4">
    <citation type="journal article" date="2018" name="Nat. Plants">
        <title>Whole-genome landscape of Medicago truncatula symbiotic genes.</title>
        <authorList>
            <person name="Pecrix Y."/>
            <person name="Staton S.E."/>
            <person name="Sallet E."/>
            <person name="Lelandais-Briere C."/>
            <person name="Moreau S."/>
            <person name="Carrere S."/>
            <person name="Blein T."/>
            <person name="Jardinaud M.F."/>
            <person name="Latrasse D."/>
            <person name="Zouine M."/>
            <person name="Zahm M."/>
            <person name="Kreplak J."/>
            <person name="Mayjonade B."/>
            <person name="Satge C."/>
            <person name="Perez M."/>
            <person name="Cauet S."/>
            <person name="Marande W."/>
            <person name="Chantry-Darmon C."/>
            <person name="Lopez-Roques C."/>
            <person name="Bouchez O."/>
            <person name="Berard A."/>
            <person name="Debelle F."/>
            <person name="Munos S."/>
            <person name="Bendahmane A."/>
            <person name="Berges H."/>
            <person name="Niebel A."/>
            <person name="Buitink J."/>
            <person name="Frugier F."/>
            <person name="Benhamed M."/>
            <person name="Crespi M."/>
            <person name="Gouzy J."/>
            <person name="Gamas P."/>
        </authorList>
    </citation>
    <scope>NUCLEOTIDE SEQUENCE [LARGE SCALE GENOMIC DNA]</scope>
    <source>
        <strain evidence="15">cv. Jemalong A17</strain>
    </source>
</reference>
<accession>A0A072UAC6</accession>
<evidence type="ECO:0000256" key="8">
    <source>
        <dbReference type="RuleBase" id="RU004328"/>
    </source>
</evidence>
<evidence type="ECO:0000256" key="4">
    <source>
        <dbReference type="ARBA" id="ARBA00022801"/>
    </source>
</evidence>
<dbReference type="HOGENOM" id="CLU_1035730_0_0_1"/>
<dbReference type="GO" id="GO:0005576">
    <property type="term" value="C:extracellular region"/>
    <property type="evidence" value="ECO:0000318"/>
    <property type="project" value="GO_Central"/>
</dbReference>
<evidence type="ECO:0000256" key="5">
    <source>
        <dbReference type="ARBA" id="ARBA00023157"/>
    </source>
</evidence>
<dbReference type="KEGG" id="mtr:25496634"/>
<dbReference type="GO" id="GO:0033897">
    <property type="term" value="F:ribonuclease T2 activity"/>
    <property type="evidence" value="ECO:0007669"/>
    <property type="project" value="InterPro"/>
</dbReference>
<dbReference type="GO" id="GO:0016787">
    <property type="term" value="F:hydrolase activity"/>
    <property type="evidence" value="ECO:0007669"/>
    <property type="project" value="UniProtKB-KW"/>
</dbReference>
<gene>
    <name evidence="13" type="primary">25496634</name>
    <name evidence="11" type="ordered locus">MTR_6g071505</name>
    <name evidence="12" type="ORF">MtrunA17_Chr6g0479341</name>
</gene>
<dbReference type="SUPFAM" id="SSF55895">
    <property type="entry name" value="Ribonuclease Rh-like"/>
    <property type="match status" value="1"/>
</dbReference>
<comment type="similarity">
    <text evidence="1 8">Belongs to the RNase T2 family.</text>
</comment>
<evidence type="ECO:0000256" key="6">
    <source>
        <dbReference type="ARBA" id="ARBA00023239"/>
    </source>
</evidence>
<dbReference type="InterPro" id="IPR033697">
    <property type="entry name" value="Ribonuclease_T2_eukaryotic"/>
</dbReference>
<keyword evidence="5" id="KW-1015">Disulfide bond</keyword>
<dbReference type="EMBL" id="CM001222">
    <property type="protein sequence ID" value="KEH26749.1"/>
    <property type="molecule type" value="Genomic_DNA"/>
</dbReference>
<evidence type="ECO:0000256" key="3">
    <source>
        <dbReference type="ARBA" id="ARBA00022759"/>
    </source>
</evidence>
<dbReference type="InterPro" id="IPR001568">
    <property type="entry name" value="RNase_T2-like"/>
</dbReference>
<dbReference type="GO" id="GO:0004521">
    <property type="term" value="F:RNA endonuclease activity"/>
    <property type="evidence" value="ECO:0000318"/>
    <property type="project" value="GO_Central"/>
</dbReference>
<name>A0A072UAC6_MEDTR</name>
<evidence type="ECO:0000313" key="15">
    <source>
        <dbReference type="Proteomes" id="UP000265566"/>
    </source>
</evidence>
<dbReference type="PANTHER" id="PTHR11240">
    <property type="entry name" value="RIBONUCLEASE T2"/>
    <property type="match status" value="1"/>
</dbReference>
<proteinExistence type="inferred from homology"/>
<reference evidence="11 14" key="1">
    <citation type="journal article" date="2011" name="Nature">
        <title>The Medicago genome provides insight into the evolution of rhizobial symbioses.</title>
        <authorList>
            <person name="Young N.D."/>
            <person name="Debelle F."/>
            <person name="Oldroyd G.E."/>
            <person name="Geurts R."/>
            <person name="Cannon S.B."/>
            <person name="Udvardi M.K."/>
            <person name="Benedito V.A."/>
            <person name="Mayer K.F."/>
            <person name="Gouzy J."/>
            <person name="Schoof H."/>
            <person name="Van de Peer Y."/>
            <person name="Proost S."/>
            <person name="Cook D.R."/>
            <person name="Meyers B.C."/>
            <person name="Spannagl M."/>
            <person name="Cheung F."/>
            <person name="De Mita S."/>
            <person name="Krishnakumar V."/>
            <person name="Gundlach H."/>
            <person name="Zhou S."/>
            <person name="Mudge J."/>
            <person name="Bharti A.K."/>
            <person name="Murray J.D."/>
            <person name="Naoumkina M.A."/>
            <person name="Rosen B."/>
            <person name="Silverstein K.A."/>
            <person name="Tang H."/>
            <person name="Rombauts S."/>
            <person name="Zhao P.X."/>
            <person name="Zhou P."/>
            <person name="Barbe V."/>
            <person name="Bardou P."/>
            <person name="Bechner M."/>
            <person name="Bellec A."/>
            <person name="Berger A."/>
            <person name="Berges H."/>
            <person name="Bidwell S."/>
            <person name="Bisseling T."/>
            <person name="Choisne N."/>
            <person name="Couloux A."/>
            <person name="Denny R."/>
            <person name="Deshpande S."/>
            <person name="Dai X."/>
            <person name="Doyle J.J."/>
            <person name="Dudez A.M."/>
            <person name="Farmer A.D."/>
            <person name="Fouteau S."/>
            <person name="Franken C."/>
            <person name="Gibelin C."/>
            <person name="Gish J."/>
            <person name="Goldstein S."/>
            <person name="Gonzalez A.J."/>
            <person name="Green P.J."/>
            <person name="Hallab A."/>
            <person name="Hartog M."/>
            <person name="Hua A."/>
            <person name="Humphray S.J."/>
            <person name="Jeong D.H."/>
            <person name="Jing Y."/>
            <person name="Jocker A."/>
            <person name="Kenton S.M."/>
            <person name="Kim D.J."/>
            <person name="Klee K."/>
            <person name="Lai H."/>
            <person name="Lang C."/>
            <person name="Lin S."/>
            <person name="Macmil S.L."/>
            <person name="Magdelenat G."/>
            <person name="Matthews L."/>
            <person name="McCorrison J."/>
            <person name="Monaghan E.L."/>
            <person name="Mun J.H."/>
            <person name="Najar F.Z."/>
            <person name="Nicholson C."/>
            <person name="Noirot C."/>
            <person name="O'Bleness M."/>
            <person name="Paule C.R."/>
            <person name="Poulain J."/>
            <person name="Prion F."/>
            <person name="Qin B."/>
            <person name="Qu C."/>
            <person name="Retzel E.F."/>
            <person name="Riddle C."/>
            <person name="Sallet E."/>
            <person name="Samain S."/>
            <person name="Samson N."/>
            <person name="Sanders I."/>
            <person name="Saurat O."/>
            <person name="Scarpelli C."/>
            <person name="Schiex T."/>
            <person name="Segurens B."/>
            <person name="Severin A.J."/>
            <person name="Sherrier D.J."/>
            <person name="Shi R."/>
            <person name="Sims S."/>
            <person name="Singer S.R."/>
            <person name="Sinharoy S."/>
            <person name="Sterck L."/>
            <person name="Viollet A."/>
            <person name="Wang B.B."/>
            <person name="Wang K."/>
            <person name="Wang M."/>
            <person name="Wang X."/>
            <person name="Warfsmann J."/>
            <person name="Weissenbach J."/>
            <person name="White D.D."/>
            <person name="White J.D."/>
            <person name="Wiley G.B."/>
            <person name="Wincker P."/>
            <person name="Xing Y."/>
            <person name="Yang L."/>
            <person name="Yao Z."/>
            <person name="Ying F."/>
            <person name="Zhai J."/>
            <person name="Zhou L."/>
            <person name="Zuber A."/>
            <person name="Denarie J."/>
            <person name="Dixon R.A."/>
            <person name="May G.D."/>
            <person name="Schwartz D.C."/>
            <person name="Rogers J."/>
            <person name="Quetier F."/>
            <person name="Town C.D."/>
            <person name="Roe B.A."/>
        </authorList>
    </citation>
    <scope>NUCLEOTIDE SEQUENCE [LARGE SCALE GENOMIC DNA]</scope>
    <source>
        <strain evidence="11">A17</strain>
        <strain evidence="13 14">cv. Jemalong A17</strain>
    </source>
</reference>
<keyword evidence="10" id="KW-0732">Signal</keyword>
<dbReference type="Proteomes" id="UP000265566">
    <property type="component" value="Chromosome 6"/>
</dbReference>
<feature type="active site" evidence="7">
    <location>
        <position position="102"/>
    </location>
</feature>
<dbReference type="OrthoDB" id="1435901at2759"/>
<reference evidence="13" key="3">
    <citation type="submission" date="2015-04" db="UniProtKB">
        <authorList>
            <consortium name="EnsemblPlants"/>
        </authorList>
    </citation>
    <scope>IDENTIFICATION</scope>
    <source>
        <strain evidence="13">cv. Jemalong A17</strain>
    </source>
</reference>